<sequence length="379" mass="39592">MRILALPPSLLLSVVLQVRASAALDNDFSSYPQGSQQCLSDAADQSQCSGSTGQQLNQCLCSNQGNFIYNTAQCVAQKSPNDLETVYDTMENNCAGTGVTIAVSKDAFMSQARAATATSSSVTPSATSSATPSLTTTTSNPSSTNDSTNDDDDSNDSGNGSSSMATSTKIGLGVGVGFGAIALGLLAWFVWAYSRRRRNNNNNNQHLSSSSPSFPPSPYPPSTGVSGYNRDVELSHNYSTTNTAKSYAGWPSPLSPSSQQQGVMTAAEYAQHNGQFERAELDPGVGAGAGHEWKELPAEYYSGGEGGGTMMKHGDKRASDVPLLAELGAGGRTSPVELPADSVYDSRDDDSRARVSPASGQGHERGRRKGQGREDGDAG</sequence>
<name>A0ACB9ZDP2_9PEZI</name>
<keyword evidence="2" id="KW-1185">Reference proteome</keyword>
<accession>A0ACB9ZDP2</accession>
<comment type="caution">
    <text evidence="1">The sequence shown here is derived from an EMBL/GenBank/DDBJ whole genome shotgun (WGS) entry which is preliminary data.</text>
</comment>
<dbReference type="Proteomes" id="UP001497700">
    <property type="component" value="Unassembled WGS sequence"/>
</dbReference>
<proteinExistence type="predicted"/>
<protein>
    <submittedName>
        <fullName evidence="1">Uncharacterized protein</fullName>
    </submittedName>
</protein>
<evidence type="ECO:0000313" key="2">
    <source>
        <dbReference type="Proteomes" id="UP001497700"/>
    </source>
</evidence>
<reference evidence="1 2" key="1">
    <citation type="journal article" date="2022" name="New Phytol.">
        <title>Ecological generalism drives hyperdiversity of secondary metabolite gene clusters in xylarialean endophytes.</title>
        <authorList>
            <person name="Franco M.E.E."/>
            <person name="Wisecaver J.H."/>
            <person name="Arnold A.E."/>
            <person name="Ju Y.M."/>
            <person name="Slot J.C."/>
            <person name="Ahrendt S."/>
            <person name="Moore L.P."/>
            <person name="Eastman K.E."/>
            <person name="Scott K."/>
            <person name="Konkel Z."/>
            <person name="Mondo S.J."/>
            <person name="Kuo A."/>
            <person name="Hayes R.D."/>
            <person name="Haridas S."/>
            <person name="Andreopoulos B."/>
            <person name="Riley R."/>
            <person name="LaButti K."/>
            <person name="Pangilinan J."/>
            <person name="Lipzen A."/>
            <person name="Amirebrahimi M."/>
            <person name="Yan J."/>
            <person name="Adam C."/>
            <person name="Keymanesh K."/>
            <person name="Ng V."/>
            <person name="Louie K."/>
            <person name="Northen T."/>
            <person name="Drula E."/>
            <person name="Henrissat B."/>
            <person name="Hsieh H.M."/>
            <person name="Youens-Clark K."/>
            <person name="Lutzoni F."/>
            <person name="Miadlikowska J."/>
            <person name="Eastwood D.C."/>
            <person name="Hamelin R.C."/>
            <person name="Grigoriev I.V."/>
            <person name="U'Ren J.M."/>
        </authorList>
    </citation>
    <scope>NUCLEOTIDE SEQUENCE [LARGE SCALE GENOMIC DNA]</scope>
    <source>
        <strain evidence="1 2">CBS 119005</strain>
    </source>
</reference>
<dbReference type="EMBL" id="MU393430">
    <property type="protein sequence ID" value="KAI4869492.1"/>
    <property type="molecule type" value="Genomic_DNA"/>
</dbReference>
<gene>
    <name evidence="1" type="ORF">F4820DRAFT_11685</name>
</gene>
<evidence type="ECO:0000313" key="1">
    <source>
        <dbReference type="EMBL" id="KAI4869492.1"/>
    </source>
</evidence>
<organism evidence="1 2">
    <name type="scientific">Hypoxylon rubiginosum</name>
    <dbReference type="NCBI Taxonomy" id="110542"/>
    <lineage>
        <taxon>Eukaryota</taxon>
        <taxon>Fungi</taxon>
        <taxon>Dikarya</taxon>
        <taxon>Ascomycota</taxon>
        <taxon>Pezizomycotina</taxon>
        <taxon>Sordariomycetes</taxon>
        <taxon>Xylariomycetidae</taxon>
        <taxon>Xylariales</taxon>
        <taxon>Hypoxylaceae</taxon>
        <taxon>Hypoxylon</taxon>
    </lineage>
</organism>